<keyword evidence="2 4" id="KW-0547">Nucleotide-binding</keyword>
<sequence>MGGLFSRLFRSKQYNLLIIGLDNAGKTTLVQKMMNSSGAVAQTIPTIGLNVEETKFRNLRFVLWDLSGQRDQRNTWRHYYVGTNALIFVVDATDRKRIIEAKNEFDRVMEEQQLAGLPCLMFVNKSDVSKAMSSAKIIKKFEINSEQLPHLRIQACSAITGLGLNEGLTWLSNELKHK</sequence>
<dbReference type="SUPFAM" id="SSF52540">
    <property type="entry name" value="P-loop containing nucleoside triphosphate hydrolases"/>
    <property type="match status" value="1"/>
</dbReference>
<dbReference type="PROSITE" id="PS51419">
    <property type="entry name" value="RAB"/>
    <property type="match status" value="1"/>
</dbReference>
<evidence type="ECO:0000256" key="2">
    <source>
        <dbReference type="ARBA" id="ARBA00022741"/>
    </source>
</evidence>
<dbReference type="InterPro" id="IPR024156">
    <property type="entry name" value="Small_GTPase_ARF"/>
</dbReference>
<dbReference type="Pfam" id="PF00025">
    <property type="entry name" value="Arf"/>
    <property type="match status" value="1"/>
</dbReference>
<dbReference type="PANTHER" id="PTHR11711">
    <property type="entry name" value="ADP RIBOSYLATION FACTOR-RELATED"/>
    <property type="match status" value="1"/>
</dbReference>
<dbReference type="Gene3D" id="3.40.50.300">
    <property type="entry name" value="P-loop containing nucleotide triphosphate hydrolases"/>
    <property type="match status" value="1"/>
</dbReference>
<dbReference type="GO" id="GO:0003924">
    <property type="term" value="F:GTPase activity"/>
    <property type="evidence" value="ECO:0007669"/>
    <property type="project" value="InterPro"/>
</dbReference>
<proteinExistence type="inferred from homology"/>
<dbReference type="InterPro" id="IPR006689">
    <property type="entry name" value="Small_GTPase_ARF/SAR"/>
</dbReference>
<dbReference type="OrthoDB" id="2011769at2759"/>
<dbReference type="Proteomes" id="UP000324800">
    <property type="component" value="Unassembled WGS sequence"/>
</dbReference>
<dbReference type="GO" id="GO:0046872">
    <property type="term" value="F:metal ion binding"/>
    <property type="evidence" value="ECO:0007669"/>
    <property type="project" value="UniProtKB-KW"/>
</dbReference>
<feature type="binding site" evidence="5">
    <location>
        <position position="46"/>
    </location>
    <ligand>
        <name>Mg(2+)</name>
        <dbReference type="ChEBI" id="CHEBI:18420"/>
    </ligand>
</feature>
<keyword evidence="5" id="KW-0460">Magnesium</keyword>
<dbReference type="GO" id="GO:0005525">
    <property type="term" value="F:GTP binding"/>
    <property type="evidence" value="ECO:0007669"/>
    <property type="project" value="UniProtKB-KW"/>
</dbReference>
<accession>A0A5J4XA88</accession>
<evidence type="ECO:0000313" key="7">
    <source>
        <dbReference type="EMBL" id="KAA6404168.1"/>
    </source>
</evidence>
<evidence type="ECO:0000256" key="4">
    <source>
        <dbReference type="PIRSR" id="PIRSR606689-1"/>
    </source>
</evidence>
<name>A0A5J4XA88_9EUKA</name>
<dbReference type="PRINTS" id="PR00328">
    <property type="entry name" value="SAR1GTPBP"/>
</dbReference>
<feature type="binding site" evidence="4">
    <location>
        <begin position="20"/>
        <end position="27"/>
    </location>
    <ligand>
        <name>GTP</name>
        <dbReference type="ChEBI" id="CHEBI:37565"/>
    </ligand>
</feature>
<keyword evidence="5" id="KW-0479">Metal-binding</keyword>
<gene>
    <name evidence="7" type="ORF">EZS28_000305</name>
</gene>
<dbReference type="SMART" id="SM00177">
    <property type="entry name" value="ARF"/>
    <property type="match status" value="1"/>
</dbReference>
<evidence type="ECO:0000256" key="3">
    <source>
        <dbReference type="ARBA" id="ARBA00023134"/>
    </source>
</evidence>
<dbReference type="InterPro" id="IPR005225">
    <property type="entry name" value="Small_GTP-bd"/>
</dbReference>
<feature type="binding site" evidence="5">
    <location>
        <position position="27"/>
    </location>
    <ligand>
        <name>Mg(2+)</name>
        <dbReference type="ChEBI" id="CHEBI:18420"/>
    </ligand>
</feature>
<comment type="similarity">
    <text evidence="1 6">Belongs to the small GTPase superfamily. Arf family.</text>
</comment>
<comment type="caution">
    <text evidence="7">The sequence shown here is derived from an EMBL/GenBank/DDBJ whole genome shotgun (WGS) entry which is preliminary data.</text>
</comment>
<dbReference type="AlphaFoldDB" id="A0A5J4XA88"/>
<evidence type="ECO:0000256" key="1">
    <source>
        <dbReference type="ARBA" id="ARBA00010290"/>
    </source>
</evidence>
<dbReference type="EMBL" id="SNRW01000023">
    <property type="protein sequence ID" value="KAA6404168.1"/>
    <property type="molecule type" value="Genomic_DNA"/>
</dbReference>
<feature type="binding site" evidence="4">
    <location>
        <begin position="124"/>
        <end position="127"/>
    </location>
    <ligand>
        <name>GTP</name>
        <dbReference type="ChEBI" id="CHEBI:37565"/>
    </ligand>
</feature>
<evidence type="ECO:0000313" key="8">
    <source>
        <dbReference type="Proteomes" id="UP000324800"/>
    </source>
</evidence>
<dbReference type="PROSITE" id="PS51417">
    <property type="entry name" value="ARF"/>
    <property type="match status" value="1"/>
</dbReference>
<evidence type="ECO:0000256" key="6">
    <source>
        <dbReference type="RuleBase" id="RU003925"/>
    </source>
</evidence>
<dbReference type="InterPro" id="IPR027417">
    <property type="entry name" value="P-loop_NTPase"/>
</dbReference>
<dbReference type="SMART" id="SM00178">
    <property type="entry name" value="SAR"/>
    <property type="match status" value="1"/>
</dbReference>
<feature type="binding site" evidence="4">
    <location>
        <position position="68"/>
    </location>
    <ligand>
        <name>GTP</name>
        <dbReference type="ChEBI" id="CHEBI:37565"/>
    </ligand>
</feature>
<organism evidence="7 8">
    <name type="scientific">Streblomastix strix</name>
    <dbReference type="NCBI Taxonomy" id="222440"/>
    <lineage>
        <taxon>Eukaryota</taxon>
        <taxon>Metamonada</taxon>
        <taxon>Preaxostyla</taxon>
        <taxon>Oxymonadida</taxon>
        <taxon>Streblomastigidae</taxon>
        <taxon>Streblomastix</taxon>
    </lineage>
</organism>
<dbReference type="FunFam" id="3.40.50.300:FF:001166">
    <property type="entry name" value="ADP-ribosylation factor D"/>
    <property type="match status" value="1"/>
</dbReference>
<dbReference type="CDD" id="cd00878">
    <property type="entry name" value="Arf_Arl"/>
    <property type="match status" value="1"/>
</dbReference>
<protein>
    <submittedName>
        <fullName evidence="7">Putative ADP-ribosylation factor 1</fullName>
    </submittedName>
</protein>
<reference evidence="7 8" key="1">
    <citation type="submission" date="2019-03" db="EMBL/GenBank/DDBJ databases">
        <title>Single cell metagenomics reveals metabolic interactions within the superorganism composed of flagellate Streblomastix strix and complex community of Bacteroidetes bacteria on its surface.</title>
        <authorList>
            <person name="Treitli S.C."/>
            <person name="Kolisko M."/>
            <person name="Husnik F."/>
            <person name="Keeling P."/>
            <person name="Hampl V."/>
        </authorList>
    </citation>
    <scope>NUCLEOTIDE SEQUENCE [LARGE SCALE GENOMIC DNA]</scope>
    <source>
        <strain evidence="7">ST1C</strain>
    </source>
</reference>
<evidence type="ECO:0000256" key="5">
    <source>
        <dbReference type="PIRSR" id="PIRSR606689-2"/>
    </source>
</evidence>
<keyword evidence="3 4" id="KW-0342">GTP-binding</keyword>
<dbReference type="NCBIfam" id="TIGR00231">
    <property type="entry name" value="small_GTP"/>
    <property type="match status" value="1"/>
</dbReference>